<keyword evidence="1" id="KW-0812">Transmembrane</keyword>
<feature type="transmembrane region" description="Helical" evidence="1">
    <location>
        <begin position="123"/>
        <end position="142"/>
    </location>
</feature>
<feature type="transmembrane region" description="Helical" evidence="1">
    <location>
        <begin position="230"/>
        <end position="248"/>
    </location>
</feature>
<keyword evidence="1" id="KW-1133">Transmembrane helix</keyword>
<organism evidence="2 3">
    <name type="scientific">Lacticaseibacillus yichunensis</name>
    <dbReference type="NCBI Taxonomy" id="2486015"/>
    <lineage>
        <taxon>Bacteria</taxon>
        <taxon>Bacillati</taxon>
        <taxon>Bacillota</taxon>
        <taxon>Bacilli</taxon>
        <taxon>Lactobacillales</taxon>
        <taxon>Lactobacillaceae</taxon>
        <taxon>Lacticaseibacillus</taxon>
    </lineage>
</organism>
<proteinExistence type="predicted"/>
<dbReference type="Proteomes" id="UP001597192">
    <property type="component" value="Unassembled WGS sequence"/>
</dbReference>
<evidence type="ECO:0000313" key="3">
    <source>
        <dbReference type="Proteomes" id="UP001597192"/>
    </source>
</evidence>
<keyword evidence="3" id="KW-1185">Reference proteome</keyword>
<feature type="transmembrane region" description="Helical" evidence="1">
    <location>
        <begin position="154"/>
        <end position="173"/>
    </location>
</feature>
<evidence type="ECO:0008006" key="4">
    <source>
        <dbReference type="Google" id="ProtNLM"/>
    </source>
</evidence>
<dbReference type="EMBL" id="JBHTOG010000039">
    <property type="protein sequence ID" value="MFD1432599.1"/>
    <property type="molecule type" value="Genomic_DNA"/>
</dbReference>
<accession>A0ABW4CNV9</accession>
<dbReference type="RefSeq" id="WP_125696192.1">
    <property type="nucleotide sequence ID" value="NZ_JBHTOG010000039.1"/>
</dbReference>
<feature type="transmembrane region" description="Helical" evidence="1">
    <location>
        <begin position="208"/>
        <end position="224"/>
    </location>
</feature>
<dbReference type="SUPFAM" id="SSF158560">
    <property type="entry name" value="BH3980-like"/>
    <property type="match status" value="1"/>
</dbReference>
<feature type="transmembrane region" description="Helical" evidence="1">
    <location>
        <begin position="179"/>
        <end position="201"/>
    </location>
</feature>
<feature type="transmembrane region" description="Helical" evidence="1">
    <location>
        <begin position="93"/>
        <end position="111"/>
    </location>
</feature>
<keyword evidence="1" id="KW-0472">Membrane</keyword>
<gene>
    <name evidence="2" type="ORF">ACFQ47_07880</name>
</gene>
<evidence type="ECO:0000313" key="2">
    <source>
        <dbReference type="EMBL" id="MFD1432599.1"/>
    </source>
</evidence>
<name>A0ABW4CNV9_9LACO</name>
<reference evidence="3" key="1">
    <citation type="journal article" date="2019" name="Int. J. Syst. Evol. Microbiol.">
        <title>The Global Catalogue of Microorganisms (GCM) 10K type strain sequencing project: providing services to taxonomists for standard genome sequencing and annotation.</title>
        <authorList>
            <consortium name="The Broad Institute Genomics Platform"/>
            <consortium name="The Broad Institute Genome Sequencing Center for Infectious Disease"/>
            <person name="Wu L."/>
            <person name="Ma J."/>
        </authorList>
    </citation>
    <scope>NUCLEOTIDE SEQUENCE [LARGE SCALE GENOMIC DNA]</scope>
    <source>
        <strain evidence="3">CCM 8947</strain>
    </source>
</reference>
<protein>
    <recommendedName>
        <fullName evidence="4">Membrane-anchored protein</fullName>
    </recommendedName>
</protein>
<sequence>MSRELTKPMQAKLAGIHGVDHVYAETLVRYLLSFSSKDPREVATTIEAILDDMIDAQQAGQRLPDNFGEDPQAAADEIIAELPNRSRAQWLDYLWPLINLSLVGATLDAFWRRPPAWHLADLTTFALFLLIWVVGAVVRGGGFNQLKRKTTLRLGVWLLLYFGGFVGLAAVVTRLDHQVIGASVLLIFWGAMTVVSLVAYLWRRSLRFYWPVLWGLMTITAAVGPSLPTGSWLALLAVNAGWLVWTAIQATDN</sequence>
<evidence type="ECO:0000256" key="1">
    <source>
        <dbReference type="SAM" id="Phobius"/>
    </source>
</evidence>
<comment type="caution">
    <text evidence="2">The sequence shown here is derived from an EMBL/GenBank/DDBJ whole genome shotgun (WGS) entry which is preliminary data.</text>
</comment>